<dbReference type="STRING" id="1803587.GCA_001593825_03175"/>
<reference evidence="1 2" key="1">
    <citation type="submission" date="2015-09" db="EMBL/GenBank/DDBJ databases">
        <title>Whole genome shotgun sequence assembly of Aphanizomenon flos-aquae UKL13.</title>
        <authorList>
            <person name="Driscoll C."/>
        </authorList>
    </citation>
    <scope>NUCLEOTIDE SEQUENCE [LARGE SCALE GENOMIC DNA]</scope>
    <source>
        <strain evidence="1">MDT13</strain>
    </source>
</reference>
<comment type="caution">
    <text evidence="1">The sequence shown here is derived from an EMBL/GenBank/DDBJ whole genome shotgun (WGS) entry which is preliminary data.</text>
</comment>
<organism evidence="1 2">
    <name type="scientific">Aphanizomenon flos-aquae LD13</name>
    <dbReference type="NCBI Taxonomy" id="1710894"/>
    <lineage>
        <taxon>Bacteria</taxon>
        <taxon>Bacillati</taxon>
        <taxon>Cyanobacteriota</taxon>
        <taxon>Cyanophyceae</taxon>
        <taxon>Nostocales</taxon>
        <taxon>Aphanizomenonaceae</taxon>
        <taxon>Aphanizomenon</taxon>
    </lineage>
</organism>
<gene>
    <name evidence="1" type="ORF">AN481_09935</name>
</gene>
<name>A0A1B7VX09_APHFL</name>
<accession>A0A1B7VX09</accession>
<evidence type="ECO:0000313" key="2">
    <source>
        <dbReference type="Proteomes" id="UP000092382"/>
    </source>
</evidence>
<dbReference type="Pfam" id="PF20341">
    <property type="entry name" value="DUF6636"/>
    <property type="match status" value="1"/>
</dbReference>
<dbReference type="EMBL" id="LJOY01000028">
    <property type="protein sequence ID" value="OBQ25506.1"/>
    <property type="molecule type" value="Genomic_DNA"/>
</dbReference>
<dbReference type="PATRIC" id="fig|1710894.3.peg.4045"/>
<evidence type="ECO:0000313" key="1">
    <source>
        <dbReference type="EMBL" id="OBQ25506.1"/>
    </source>
</evidence>
<sequence>MILTITSLVTILPQVSVAAPKGFQSPSGNIFCELVYGISLRCEISSSLKPKPPQPYPGYCQFDWGQGFLLTAEGKPEILCISDTIADKNKPVLAYGRTWNNGGFKCVSQKTGLTCTNSSGIGFFLSREKWRVLGTHPTY</sequence>
<dbReference type="InterPro" id="IPR046576">
    <property type="entry name" value="DUF6636"/>
</dbReference>
<proteinExistence type="predicted"/>
<protein>
    <submittedName>
        <fullName evidence="1">Uncharacterized protein</fullName>
    </submittedName>
</protein>
<dbReference type="AlphaFoldDB" id="A0A1B7VX09"/>
<dbReference type="Proteomes" id="UP000092382">
    <property type="component" value="Unassembled WGS sequence"/>
</dbReference>